<reference evidence="1" key="1">
    <citation type="submission" date="2022-03" db="EMBL/GenBank/DDBJ databases">
        <authorList>
            <person name="Lindestad O."/>
        </authorList>
    </citation>
    <scope>NUCLEOTIDE SEQUENCE</scope>
</reference>
<comment type="caution">
    <text evidence="1">The sequence shown here is derived from an EMBL/GenBank/DDBJ whole genome shotgun (WGS) entry which is preliminary data.</text>
</comment>
<sequence>GEGDEVMVQSLPPQLVAAAIREKLQLDDDNDQDILGEANRAQLICHYCDHPRKLQGSKSAIVSKNYKVICNLYAR</sequence>
<dbReference type="AlphaFoldDB" id="A0A8S4QMB8"/>
<protein>
    <submittedName>
        <fullName evidence="1">Jg199 protein</fullName>
    </submittedName>
</protein>
<name>A0A8S4QMB8_9NEOP</name>
<gene>
    <name evidence="1" type="primary">jg199</name>
    <name evidence="1" type="ORF">PAEG_LOCUS3794</name>
</gene>
<feature type="non-terminal residue" evidence="1">
    <location>
        <position position="1"/>
    </location>
</feature>
<dbReference type="EMBL" id="CAKXAJ010012450">
    <property type="protein sequence ID" value="CAH2215708.1"/>
    <property type="molecule type" value="Genomic_DNA"/>
</dbReference>
<organism evidence="1 2">
    <name type="scientific">Pararge aegeria aegeria</name>
    <dbReference type="NCBI Taxonomy" id="348720"/>
    <lineage>
        <taxon>Eukaryota</taxon>
        <taxon>Metazoa</taxon>
        <taxon>Ecdysozoa</taxon>
        <taxon>Arthropoda</taxon>
        <taxon>Hexapoda</taxon>
        <taxon>Insecta</taxon>
        <taxon>Pterygota</taxon>
        <taxon>Neoptera</taxon>
        <taxon>Endopterygota</taxon>
        <taxon>Lepidoptera</taxon>
        <taxon>Glossata</taxon>
        <taxon>Ditrysia</taxon>
        <taxon>Papilionoidea</taxon>
        <taxon>Nymphalidae</taxon>
        <taxon>Satyrinae</taxon>
        <taxon>Satyrini</taxon>
        <taxon>Parargina</taxon>
        <taxon>Pararge</taxon>
    </lineage>
</organism>
<proteinExistence type="predicted"/>
<evidence type="ECO:0000313" key="1">
    <source>
        <dbReference type="EMBL" id="CAH2215708.1"/>
    </source>
</evidence>
<accession>A0A8S4QMB8</accession>
<dbReference type="OrthoDB" id="10007451at2759"/>
<keyword evidence="2" id="KW-1185">Reference proteome</keyword>
<evidence type="ECO:0000313" key="2">
    <source>
        <dbReference type="Proteomes" id="UP000838756"/>
    </source>
</evidence>
<dbReference type="Proteomes" id="UP000838756">
    <property type="component" value="Unassembled WGS sequence"/>
</dbReference>